<evidence type="ECO:0000256" key="3">
    <source>
        <dbReference type="ARBA" id="ARBA00022989"/>
    </source>
</evidence>
<dbReference type="RefSeq" id="WP_057778566.1">
    <property type="nucleotide sequence ID" value="NZ_AYYY01000025.1"/>
</dbReference>
<feature type="transmembrane region" description="Helical" evidence="5">
    <location>
        <begin position="720"/>
        <end position="743"/>
    </location>
</feature>
<dbReference type="InterPro" id="IPR017500">
    <property type="entry name" value="Phage_infect_YhgE_N"/>
</dbReference>
<feature type="transmembrane region" description="Helical" evidence="5">
    <location>
        <begin position="691"/>
        <end position="714"/>
    </location>
</feature>
<organism evidence="7 8">
    <name type="scientific">Paucilactobacillus vaccinostercus DSM 20634</name>
    <dbReference type="NCBI Taxonomy" id="1423813"/>
    <lineage>
        <taxon>Bacteria</taxon>
        <taxon>Bacillati</taxon>
        <taxon>Bacillota</taxon>
        <taxon>Bacilli</taxon>
        <taxon>Lactobacillales</taxon>
        <taxon>Lactobacillaceae</taxon>
        <taxon>Paucilactobacillus</taxon>
    </lineage>
</organism>
<dbReference type="Proteomes" id="UP000051733">
    <property type="component" value="Unassembled WGS sequence"/>
</dbReference>
<reference evidence="7 8" key="1">
    <citation type="journal article" date="2015" name="Genome Announc.">
        <title>Expanding the biotechnology potential of lactobacilli through comparative genomics of 213 strains and associated genera.</title>
        <authorList>
            <person name="Sun Z."/>
            <person name="Harris H.M."/>
            <person name="McCann A."/>
            <person name="Guo C."/>
            <person name="Argimon S."/>
            <person name="Zhang W."/>
            <person name="Yang X."/>
            <person name="Jeffery I.B."/>
            <person name="Cooney J.C."/>
            <person name="Kagawa T.F."/>
            <person name="Liu W."/>
            <person name="Song Y."/>
            <person name="Salvetti E."/>
            <person name="Wrobel A."/>
            <person name="Rasinkangas P."/>
            <person name="Parkhill J."/>
            <person name="Rea M.C."/>
            <person name="O'Sullivan O."/>
            <person name="Ritari J."/>
            <person name="Douillard F.P."/>
            <person name="Paul Ross R."/>
            <person name="Yang R."/>
            <person name="Briner A.E."/>
            <person name="Felis G.E."/>
            <person name="de Vos W.M."/>
            <person name="Barrangou R."/>
            <person name="Klaenhammer T.R."/>
            <person name="Caufield P.W."/>
            <person name="Cui Y."/>
            <person name="Zhang H."/>
            <person name="O'Toole P.W."/>
        </authorList>
    </citation>
    <scope>NUCLEOTIDE SEQUENCE [LARGE SCALE GENOMIC DNA]</scope>
    <source>
        <strain evidence="7 8">DSM 20634</strain>
    </source>
</reference>
<comment type="caution">
    <text evidence="7">The sequence shown here is derived from an EMBL/GenBank/DDBJ whole genome shotgun (WGS) entry which is preliminary data.</text>
</comment>
<evidence type="ECO:0000256" key="2">
    <source>
        <dbReference type="ARBA" id="ARBA00022692"/>
    </source>
</evidence>
<evidence type="ECO:0000256" key="4">
    <source>
        <dbReference type="ARBA" id="ARBA00023136"/>
    </source>
</evidence>
<feature type="transmembrane region" description="Helical" evidence="5">
    <location>
        <begin position="750"/>
        <end position="767"/>
    </location>
</feature>
<dbReference type="PANTHER" id="PTHR43077">
    <property type="entry name" value="TRANSPORT PERMEASE YVFS-RELATED"/>
    <property type="match status" value="1"/>
</dbReference>
<dbReference type="InterPro" id="IPR023908">
    <property type="entry name" value="xxxLxxG_rpt"/>
</dbReference>
<gene>
    <name evidence="7" type="ORF">FC26_GL001499</name>
</gene>
<evidence type="ECO:0000313" key="8">
    <source>
        <dbReference type="Proteomes" id="UP000051733"/>
    </source>
</evidence>
<proteinExistence type="predicted"/>
<keyword evidence="3 5" id="KW-1133">Transmembrane helix</keyword>
<feature type="transmembrane region" description="Helical" evidence="5">
    <location>
        <begin position="651"/>
        <end position="671"/>
    </location>
</feature>
<sequence length="852" mass="90389">MQMIKNEFKFIFHNKLILLSTIVIMIIPFLYCIFFLKSVWDPYGHTGDLPVAVVNEDRPVRYQGKTMAVGKQTVKELKQNDQLQWHFVSKHKAATGLKHRKYYTVITIPADFSKNATTVLSTSPKKMHLTYKTNDSLNYIGRVISDMGAKQLNTQIREQVTKAYAKAVFQQLKTVGTGMKSAAKAETQLHDGTVTLNDGLKLYAVGVNQVNSGVQTLKVKVVPLANGIRQLASGGSTLTTAIQSYTGGVGQVNSGLQQLTANSSQLTNGVASASSGNAKLTAAMQQASNQIGSQLSSNQSDINSVKTALTALSTLVKGVSSGNNADMAALNTSLASFNANSTQIKTALTTSGQDLSTIYKNVFNTSNTESTAAQLQQAGQSLQELQTLLNSDGYKKMAAADPATATKIAAAVNQVGTNVTNAGSQLSATSNSLSDMQSNLTSVGTKLSESSSQLTGLSQKLTTLQTQLKQVPLALDGGVQAITELETGLETVKQGLDQRGNTQSTMGLIQASQTLNSGLQQIQTGLNAYTSGVSQAQSGTQTLVNNSAALNSGSGQLSSGLSQMNSQVPTLTSGVNQLANGTQTLANNSGQLTSGATQLASGSGELQSALSSGSAKINSIHPNAQTAAMFAAPSTLNHRSYSHVSNYGHALAPYVLSVALYVGCLVFNFVYPIRKISMTGHSPKEWFASKVVVSGLVAIGMAVIETALMMAAGLNADHPAQMFLIATIFSLASMYVIMFFSMAFDNPGRFVAMVLLMLQLGGSGGTFPMEVTNSFFNAIHPWLPMTYSILGFRQALTSGIGNQVIWQVTGVLLIFAIAGLICLLLSMIVLQKMHWQGKSQLDNNQKLQDVEK</sequence>
<feature type="transmembrane region" description="Helical" evidence="5">
    <location>
        <begin position="16"/>
        <end position="36"/>
    </location>
</feature>
<feature type="domain" description="ABC-2 type transporter transmembrane" evidence="6">
    <location>
        <begin position="21"/>
        <end position="165"/>
    </location>
</feature>
<dbReference type="PATRIC" id="fig|1423813.3.peg.1524"/>
<dbReference type="AlphaFoldDB" id="A0A0R2A549"/>
<keyword evidence="2 5" id="KW-0812">Transmembrane</keyword>
<keyword evidence="4 5" id="KW-0472">Membrane</keyword>
<keyword evidence="8" id="KW-1185">Reference proteome</keyword>
<name>A0A0R2A549_9LACO</name>
<evidence type="ECO:0000259" key="6">
    <source>
        <dbReference type="Pfam" id="PF12698"/>
    </source>
</evidence>
<dbReference type="InterPro" id="IPR013525">
    <property type="entry name" value="ABC2_TM"/>
</dbReference>
<feature type="transmembrane region" description="Helical" evidence="5">
    <location>
        <begin position="804"/>
        <end position="830"/>
    </location>
</feature>
<comment type="subcellular location">
    <subcellularLocation>
        <location evidence="1">Membrane</location>
        <topology evidence="1">Multi-pass membrane protein</topology>
    </subcellularLocation>
</comment>
<dbReference type="EMBL" id="AYYY01000025">
    <property type="protein sequence ID" value="KRM61426.1"/>
    <property type="molecule type" value="Genomic_DNA"/>
</dbReference>
<evidence type="ECO:0000313" key="7">
    <source>
        <dbReference type="EMBL" id="KRM61426.1"/>
    </source>
</evidence>
<dbReference type="Pfam" id="PF12698">
    <property type="entry name" value="ABC2_membrane_3"/>
    <property type="match status" value="1"/>
</dbReference>
<evidence type="ECO:0000256" key="5">
    <source>
        <dbReference type="SAM" id="Phobius"/>
    </source>
</evidence>
<dbReference type="Gene3D" id="3.40.1710.10">
    <property type="entry name" value="abc type-2 transporter like domain"/>
    <property type="match status" value="1"/>
</dbReference>
<dbReference type="NCBIfam" id="TIGR03057">
    <property type="entry name" value="xxxLxxG_by_4"/>
    <property type="match status" value="2"/>
</dbReference>
<dbReference type="OrthoDB" id="9811483at2"/>
<dbReference type="InterPro" id="IPR051328">
    <property type="entry name" value="T7SS_ABC-Transporter"/>
</dbReference>
<dbReference type="InterPro" id="IPR017501">
    <property type="entry name" value="Phage_infect_YhgE_C"/>
</dbReference>
<accession>A0A0R2A549</accession>
<dbReference type="GO" id="GO:0140359">
    <property type="term" value="F:ABC-type transporter activity"/>
    <property type="evidence" value="ECO:0007669"/>
    <property type="project" value="InterPro"/>
</dbReference>
<evidence type="ECO:0000256" key="1">
    <source>
        <dbReference type="ARBA" id="ARBA00004141"/>
    </source>
</evidence>
<dbReference type="PANTHER" id="PTHR43077:SF5">
    <property type="entry name" value="PHAGE INFECTION PROTEIN"/>
    <property type="match status" value="1"/>
</dbReference>
<protein>
    <recommendedName>
        <fullName evidence="6">ABC-2 type transporter transmembrane domain-containing protein</fullName>
    </recommendedName>
</protein>
<dbReference type="Gene3D" id="1.10.287.950">
    <property type="entry name" value="Methyl-accepting chemotaxis protein"/>
    <property type="match status" value="1"/>
</dbReference>
<dbReference type="NCBIfam" id="TIGR03061">
    <property type="entry name" value="pip_yhgE_Nterm"/>
    <property type="match status" value="1"/>
</dbReference>
<dbReference type="GO" id="GO:0016020">
    <property type="term" value="C:membrane"/>
    <property type="evidence" value="ECO:0007669"/>
    <property type="project" value="UniProtKB-SubCell"/>
</dbReference>
<dbReference type="NCBIfam" id="TIGR03062">
    <property type="entry name" value="pip_yhgE_Cterm"/>
    <property type="match status" value="1"/>
</dbReference>